<evidence type="ECO:0000256" key="1">
    <source>
        <dbReference type="ARBA" id="ARBA00022801"/>
    </source>
</evidence>
<feature type="domain" description="CBM-cenC" evidence="3">
    <location>
        <begin position="1049"/>
        <end position="1166"/>
    </location>
</feature>
<keyword evidence="2" id="KW-0472">Membrane</keyword>
<feature type="transmembrane region" description="Helical" evidence="2">
    <location>
        <begin position="1549"/>
        <end position="1569"/>
    </location>
</feature>
<accession>A0A315Y3C1</accession>
<dbReference type="InterPro" id="IPR008979">
    <property type="entry name" value="Galactose-bd-like_sf"/>
</dbReference>
<evidence type="ECO:0000256" key="2">
    <source>
        <dbReference type="SAM" id="Phobius"/>
    </source>
</evidence>
<evidence type="ECO:0000313" key="5">
    <source>
        <dbReference type="Proteomes" id="UP000245720"/>
    </source>
</evidence>
<name>A0A315Y3C1_RUMFL</name>
<reference evidence="4 5" key="1">
    <citation type="submission" date="2018-05" db="EMBL/GenBank/DDBJ databases">
        <title>The Hungate 1000. A catalogue of reference genomes from the rumen microbiome.</title>
        <authorList>
            <person name="Kelly W."/>
        </authorList>
    </citation>
    <scope>NUCLEOTIDE SEQUENCE [LARGE SCALE GENOMIC DNA]</scope>
    <source>
        <strain evidence="4 5">SAb67</strain>
    </source>
</reference>
<keyword evidence="2" id="KW-1133">Transmembrane helix</keyword>
<dbReference type="InterPro" id="IPR003305">
    <property type="entry name" value="CenC_carb-bd"/>
</dbReference>
<dbReference type="SUPFAM" id="SSF49785">
    <property type="entry name" value="Galactose-binding domain-like"/>
    <property type="match status" value="2"/>
</dbReference>
<dbReference type="GO" id="GO:0016798">
    <property type="term" value="F:hydrolase activity, acting on glycosyl bonds"/>
    <property type="evidence" value="ECO:0007669"/>
    <property type="project" value="InterPro"/>
</dbReference>
<keyword evidence="2" id="KW-0812">Transmembrane</keyword>
<dbReference type="EMBL" id="QGDI01000003">
    <property type="protein sequence ID" value="PWJ14058.1"/>
    <property type="molecule type" value="Genomic_DNA"/>
</dbReference>
<dbReference type="Pfam" id="PF02018">
    <property type="entry name" value="CBM_4_9"/>
    <property type="match status" value="2"/>
</dbReference>
<dbReference type="NCBIfam" id="TIGR02148">
    <property type="entry name" value="Fibro_Slime"/>
    <property type="match status" value="1"/>
</dbReference>
<proteinExistence type="predicted"/>
<evidence type="ECO:0000259" key="3">
    <source>
        <dbReference type="Pfam" id="PF02018"/>
    </source>
</evidence>
<dbReference type="Gene3D" id="2.60.40.1140">
    <property type="entry name" value="Collagen-binding surface protein Cna, B-type domain"/>
    <property type="match status" value="1"/>
</dbReference>
<gene>
    <name evidence="4" type="ORF">IE37_00990</name>
</gene>
<dbReference type="InterPro" id="IPR011874">
    <property type="entry name" value="Fibro_Slime"/>
</dbReference>
<sequence>MKNYNDGFYELIHKNSLKRRRMISLLLVLSMLVSSGVLWGLRDTGITMVNEEQCGVPEHTHTDECYADVLICGLEENEEHTHTEECYERQLVCGYEEHIHDLGCYTDEDTFTEDEIMASDMSSDDEVVYDLDEETEEELLVSDIPQLQLSNEMIALAGDKPDVINTIDNIAEGIKFTLFDYGGSDASAEYRELEGQGNNYEYDGEWKPDGNGGYYQVIGAPPYKHSSYLKSGINTGRNAKDDILFFAYGTPVPKGLDGAVVEGGDRVYNYIGEDGKQYYHPDKNSYAGDYNSNPQYSGNRAVQGIVQSDLGADGYPHVVGSDNSLKYLFSPDTTVDGVDMSEYKKVYNGVKDQGVNHLLRKETSVNGVDHLIFNSNDNYAYFNKETNNFEVYKTTFDIVNDAHHKANETNYNKFDDNGNPIVYGNEDVNAGFKIGFFPFDEYDESRKDPNYDGNGYNHHFGMTMEASFVNNKFDRVNVKEPITFKYSGDDDMWVYVDKKLALDLGGIHEPAGGMIDFSNGLVWTQDNGATGDGVSLDEVRDRLTDPDEENSLYSYVLQHSPELINGYKVYDEYGNQVGEKTAADAWNELPKPISLNTSQQSNDKWIVKPITDYIPNWYNNANGTHEIKMFYLERGGCYSNLAMEMNLPTLKPLSVTKDVKYGEHLDKTYDNTDYWFQVYEWDKANETWVIPQSEHPDSPFYLEDNRFKIKAGERKKFDDLGQDRKFKVVEIGYGNNPQNNGPEVEMSSEVFNKVTVKDQNGKETELSIINGAAETEGAVLNDMNSYNFENTIREEFTDIKVKKEWSPELGENSTLKNFVVKFKVMRTDSVTGQTKQVALKKDGVKKRTFAITSGEWSKGYDITHLLSRYGDHIYTYAVEELNVPKGYKAAYGTDASGAMVITNTDARQMEINVEKKWENISYDDKEVKLRLTRKRVGYKDSTPTWVKVNIVDEAGNLIKSYSTEQYDGVDIKNYKGVYAGGAAEIRCELPEGVEVIDPDNPVKSPSTLSAKYDDGFVVLDNLALTNPDNPSVPNEVTIKVTSNTAKDAKMILHHSFTHGENGWLPNGSTVSYTSDAGAYAKKDCLAITGRTKSWGGARLNLDPALFKVNKTYTFSVYVKSPEATRFKMTFNNGLGHFEPITDPFVDAPRNGWVQLTGTIKLPAEIDPYGMYLLVETVPKGNDYDNYPCEADTFYMDEFIAIEGRDGIRVNSPDKTDEPDGTVEIIPDRTVYSIAFNDTVGDWEARGTAQLSNDHDNDNHFDYMIVSGRNDTWHGAQLNNSIMKLVKGHKYKFDAYVQGHGDSSLSKVTLSIDTIKGHENDESIAKSRYQNIGSAAVKEGNNAYKDNALSGEFEIPAYADTENMYIYFEGDSNGPFRVHNITITDVTEPYTPPAMDGYHVANGRYYSDNSLYITGLEEDSVTNPMTLLGTYENDPYFDVKEIILDKNSGWKYYWNNTTDDSNHRIEEDAQNYLYKYYIEEVSIHDKTNNQWINVTNDAQLLTGESNDTDKSYLVSYSGNGAATNDSDDPILVKNKYIWYKLPATGGRGTAGIYVLGGFLTAMGIFSGCAAGRRRRRRD</sequence>
<dbReference type="RefSeq" id="WP_109725839.1">
    <property type="nucleotide sequence ID" value="NZ_QGDI01000003.1"/>
</dbReference>
<feature type="domain" description="CBM-cenC" evidence="3">
    <location>
        <begin position="1230"/>
        <end position="1369"/>
    </location>
</feature>
<dbReference type="OrthoDB" id="9816455at2"/>
<protein>
    <submittedName>
        <fullName evidence="4">Fibro-slime domain-containing protein</fullName>
    </submittedName>
</protein>
<evidence type="ECO:0000313" key="4">
    <source>
        <dbReference type="EMBL" id="PWJ14058.1"/>
    </source>
</evidence>
<dbReference type="Gene3D" id="2.60.120.260">
    <property type="entry name" value="Galactose-binding domain-like"/>
    <property type="match status" value="2"/>
</dbReference>
<feature type="transmembrane region" description="Helical" evidence="2">
    <location>
        <begin position="21"/>
        <end position="41"/>
    </location>
</feature>
<organism evidence="4 5">
    <name type="scientific">Ruminococcus flavefaciens</name>
    <dbReference type="NCBI Taxonomy" id="1265"/>
    <lineage>
        <taxon>Bacteria</taxon>
        <taxon>Bacillati</taxon>
        <taxon>Bacillota</taxon>
        <taxon>Clostridia</taxon>
        <taxon>Eubacteriales</taxon>
        <taxon>Oscillospiraceae</taxon>
        <taxon>Ruminococcus</taxon>
    </lineage>
</organism>
<comment type="caution">
    <text evidence="4">The sequence shown here is derived from an EMBL/GenBank/DDBJ whole genome shotgun (WGS) entry which is preliminary data.</text>
</comment>
<dbReference type="Proteomes" id="UP000245720">
    <property type="component" value="Unassembled WGS sequence"/>
</dbReference>
<keyword evidence="1" id="KW-0378">Hydrolase</keyword>